<sequence length="156" mass="17902">MKEEEEDKEFLNLEKNLEDIATFINSGQVVVVESKENQVEEVLFSEETCHEAYVVVEESNQEDCNNVDAFGPDDSLDRVRDESHIQDIKPHDNGVDLEKFDIILKDKSSENLGSHNTEFLQGTINFVVPTSTFQQVLQDQWNGEKIEISVENLKRL</sequence>
<protein>
    <submittedName>
        <fullName evidence="1">Uncharacterized protein</fullName>
    </submittedName>
</protein>
<dbReference type="AlphaFoldDB" id="A0AAP0P4V4"/>
<comment type="caution">
    <text evidence="1">The sequence shown here is derived from an EMBL/GenBank/DDBJ whole genome shotgun (WGS) entry which is preliminary data.</text>
</comment>
<accession>A0AAP0P4V4</accession>
<dbReference type="EMBL" id="JBBNAE010000004">
    <property type="protein sequence ID" value="KAK9130718.1"/>
    <property type="molecule type" value="Genomic_DNA"/>
</dbReference>
<evidence type="ECO:0000313" key="2">
    <source>
        <dbReference type="Proteomes" id="UP001417504"/>
    </source>
</evidence>
<reference evidence="1 2" key="1">
    <citation type="submission" date="2024-01" db="EMBL/GenBank/DDBJ databases">
        <title>Genome assemblies of Stephania.</title>
        <authorList>
            <person name="Yang L."/>
        </authorList>
    </citation>
    <scope>NUCLEOTIDE SEQUENCE [LARGE SCALE GENOMIC DNA]</scope>
    <source>
        <strain evidence="1">QJT</strain>
        <tissue evidence="1">Leaf</tissue>
    </source>
</reference>
<gene>
    <name evidence="1" type="ORF">Sjap_011205</name>
</gene>
<evidence type="ECO:0000313" key="1">
    <source>
        <dbReference type="EMBL" id="KAK9130718.1"/>
    </source>
</evidence>
<organism evidence="1 2">
    <name type="scientific">Stephania japonica</name>
    <dbReference type="NCBI Taxonomy" id="461633"/>
    <lineage>
        <taxon>Eukaryota</taxon>
        <taxon>Viridiplantae</taxon>
        <taxon>Streptophyta</taxon>
        <taxon>Embryophyta</taxon>
        <taxon>Tracheophyta</taxon>
        <taxon>Spermatophyta</taxon>
        <taxon>Magnoliopsida</taxon>
        <taxon>Ranunculales</taxon>
        <taxon>Menispermaceae</taxon>
        <taxon>Menispermoideae</taxon>
        <taxon>Cissampelideae</taxon>
        <taxon>Stephania</taxon>
    </lineage>
</organism>
<proteinExistence type="predicted"/>
<name>A0AAP0P4V4_9MAGN</name>
<keyword evidence="2" id="KW-1185">Reference proteome</keyword>
<dbReference type="Proteomes" id="UP001417504">
    <property type="component" value="Unassembled WGS sequence"/>
</dbReference>